<dbReference type="InterPro" id="IPR050570">
    <property type="entry name" value="Cell_wall_metabolism_enzyme"/>
</dbReference>
<dbReference type="Pfam" id="PF01551">
    <property type="entry name" value="Peptidase_M23"/>
    <property type="match status" value="1"/>
</dbReference>
<dbReference type="EMBL" id="JABKKF010000009">
    <property type="protein sequence ID" value="NPD92594.1"/>
    <property type="molecule type" value="Genomic_DNA"/>
</dbReference>
<keyword evidence="1 4" id="KW-0732">Signal</keyword>
<dbReference type="Gene3D" id="6.10.250.3150">
    <property type="match status" value="1"/>
</dbReference>
<dbReference type="InterPro" id="IPR016047">
    <property type="entry name" value="M23ase_b-sheet_dom"/>
</dbReference>
<feature type="coiled-coil region" evidence="2">
    <location>
        <begin position="53"/>
        <end position="136"/>
    </location>
</feature>
<organism evidence="6 7">
    <name type="scientific">Xylanibacter muris</name>
    <dbReference type="NCBI Taxonomy" id="2736290"/>
    <lineage>
        <taxon>Bacteria</taxon>
        <taxon>Pseudomonadati</taxon>
        <taxon>Bacteroidota</taxon>
        <taxon>Bacteroidia</taxon>
        <taxon>Bacteroidales</taxon>
        <taxon>Prevotellaceae</taxon>
        <taxon>Xylanibacter</taxon>
    </lineage>
</organism>
<feature type="chain" id="PRO_5047111729" evidence="4">
    <location>
        <begin position="21"/>
        <end position="528"/>
    </location>
</feature>
<feature type="region of interest" description="Disordered" evidence="3">
    <location>
        <begin position="280"/>
        <end position="377"/>
    </location>
</feature>
<evidence type="ECO:0000313" key="6">
    <source>
        <dbReference type="EMBL" id="NPD92594.1"/>
    </source>
</evidence>
<dbReference type="PANTHER" id="PTHR21666">
    <property type="entry name" value="PEPTIDASE-RELATED"/>
    <property type="match status" value="1"/>
</dbReference>
<feature type="domain" description="M23ase beta-sheet core" evidence="5">
    <location>
        <begin position="436"/>
        <end position="522"/>
    </location>
</feature>
<comment type="caution">
    <text evidence="6">The sequence shown here is derived from an EMBL/GenBank/DDBJ whole genome shotgun (WGS) entry which is preliminary data.</text>
</comment>
<accession>A0ABX2AQU9</accession>
<dbReference type="SUPFAM" id="SSF51261">
    <property type="entry name" value="Duplicated hybrid motif"/>
    <property type="match status" value="1"/>
</dbReference>
<keyword evidence="7" id="KW-1185">Reference proteome</keyword>
<reference evidence="6 7" key="1">
    <citation type="submission" date="2020-05" db="EMBL/GenBank/DDBJ databases">
        <title>Distinct polysaccharide utilization as determinants for interspecies competition between intestinal Prevotella spp.</title>
        <authorList>
            <person name="Galvez E.J.C."/>
            <person name="Iljazovic A."/>
            <person name="Strowig T."/>
        </authorList>
    </citation>
    <scope>NUCLEOTIDE SEQUENCE [LARGE SCALE GENOMIC DNA]</scope>
    <source>
        <strain evidence="6 7">PMUR</strain>
    </source>
</reference>
<sequence length="528" mass="60131">MNRLAYIVMVLLAFSLGISAQKRKTTAKKKTTSRVISKKTSRKAGANVSTASIKGLQRQRDDIKRNIKNHEQKLRNNERDVKKRLQNLLVINSEIEGKRKTIDTIRRDISVLDGDISRLNEDLKKLNAELDVRKGNYVKSMRYMHRNSSIQSRLMFVFSARNFSQMYRRMRFMREYASYQKAQGEMVKTKQAQITERRKELSEAKVMKNTLLSKGEQEQRSLEGKQTEQRNVVKTLQKQQKTIQNIIVQQRKKDAELNKQIDRLIAIEVEKARARAAAEAKRQEEARRKAAEEAERKRKEEIARKKAEAEAAARENARRVAEAKTREEQAKAAAAASRNAKEKAEKEALAKRAEKERRDAERNAADEAREHAKEVEKLKSRKSATLYTLDSDDRRISGSFESNRGHLPMPVAGSCRIVSHYGQYNVEGLSNVRLDNKGINILGNPGSKVCSIFDGEVSAVFNLGGVAGVMVRHGSYISVYCNLGSISVHKGQKVKSRQVLGTVGADNILQFQLRREKAKLNPEAWLRR</sequence>
<gene>
    <name evidence="6" type="ORF">HPS56_09625</name>
</gene>
<dbReference type="RefSeq" id="WP_172275920.1">
    <property type="nucleotide sequence ID" value="NZ_CASGMU010000013.1"/>
</dbReference>
<proteinExistence type="predicted"/>
<evidence type="ECO:0000259" key="5">
    <source>
        <dbReference type="Pfam" id="PF01551"/>
    </source>
</evidence>
<evidence type="ECO:0000256" key="3">
    <source>
        <dbReference type="SAM" id="MobiDB-lite"/>
    </source>
</evidence>
<keyword evidence="2" id="KW-0175">Coiled coil</keyword>
<dbReference type="CDD" id="cd12797">
    <property type="entry name" value="M23_peptidase"/>
    <property type="match status" value="1"/>
</dbReference>
<feature type="signal peptide" evidence="4">
    <location>
        <begin position="1"/>
        <end position="20"/>
    </location>
</feature>
<protein>
    <submittedName>
        <fullName evidence="6">Peptidoglycan DD-metalloendopeptidase family protein</fullName>
    </submittedName>
</protein>
<evidence type="ECO:0000256" key="2">
    <source>
        <dbReference type="SAM" id="Coils"/>
    </source>
</evidence>
<feature type="compositionally biased region" description="Basic and acidic residues" evidence="3">
    <location>
        <begin position="280"/>
        <end position="330"/>
    </location>
</feature>
<feature type="compositionally biased region" description="Basic and acidic residues" evidence="3">
    <location>
        <begin position="339"/>
        <end position="377"/>
    </location>
</feature>
<dbReference type="PANTHER" id="PTHR21666:SF289">
    <property type="entry name" value="L-ALA--D-GLU ENDOPEPTIDASE"/>
    <property type="match status" value="1"/>
</dbReference>
<dbReference type="Gene3D" id="2.70.70.10">
    <property type="entry name" value="Glucose Permease (Domain IIA)"/>
    <property type="match status" value="1"/>
</dbReference>
<evidence type="ECO:0000256" key="1">
    <source>
        <dbReference type="ARBA" id="ARBA00022729"/>
    </source>
</evidence>
<name>A0ABX2AQU9_9BACT</name>
<dbReference type="InterPro" id="IPR011055">
    <property type="entry name" value="Dup_hybrid_motif"/>
</dbReference>
<evidence type="ECO:0000313" key="7">
    <source>
        <dbReference type="Proteomes" id="UP000714420"/>
    </source>
</evidence>
<dbReference type="Proteomes" id="UP000714420">
    <property type="component" value="Unassembled WGS sequence"/>
</dbReference>
<evidence type="ECO:0000256" key="4">
    <source>
        <dbReference type="SAM" id="SignalP"/>
    </source>
</evidence>